<dbReference type="InterPro" id="IPR001763">
    <property type="entry name" value="Rhodanese-like_dom"/>
</dbReference>
<evidence type="ECO:0000313" key="3">
    <source>
        <dbReference type="Proteomes" id="UP000186666"/>
    </source>
</evidence>
<dbReference type="Pfam" id="PF00581">
    <property type="entry name" value="Rhodanese"/>
    <property type="match status" value="1"/>
</dbReference>
<dbReference type="EMBL" id="FTNK01000014">
    <property type="protein sequence ID" value="SIR45971.1"/>
    <property type="molecule type" value="Genomic_DNA"/>
</dbReference>
<dbReference type="PROSITE" id="PS50206">
    <property type="entry name" value="RHODANESE_3"/>
    <property type="match status" value="1"/>
</dbReference>
<dbReference type="PANTHER" id="PTHR43031:SF18">
    <property type="entry name" value="RHODANESE-RELATED SULFURTRANSFERASES"/>
    <property type="match status" value="1"/>
</dbReference>
<evidence type="ECO:0000313" key="2">
    <source>
        <dbReference type="EMBL" id="SIR45971.1"/>
    </source>
</evidence>
<dbReference type="Gene3D" id="3.40.250.10">
    <property type="entry name" value="Rhodanese-like domain"/>
    <property type="match status" value="1"/>
</dbReference>
<dbReference type="InterPro" id="IPR036873">
    <property type="entry name" value="Rhodanese-like_dom_sf"/>
</dbReference>
<dbReference type="SMART" id="SM00450">
    <property type="entry name" value="RHOD"/>
    <property type="match status" value="1"/>
</dbReference>
<dbReference type="CDD" id="cd00158">
    <property type="entry name" value="RHOD"/>
    <property type="match status" value="1"/>
</dbReference>
<comment type="caution">
    <text evidence="2">The sequence shown here is derived from an EMBL/GenBank/DDBJ whole genome shotgun (WGS) entry which is preliminary data.</text>
</comment>
<feature type="domain" description="Rhodanese" evidence="1">
    <location>
        <begin position="40"/>
        <end position="124"/>
    </location>
</feature>
<evidence type="ECO:0000259" key="1">
    <source>
        <dbReference type="PROSITE" id="PS50206"/>
    </source>
</evidence>
<gene>
    <name evidence="2" type="ORF">SAMN05421578_114141</name>
</gene>
<dbReference type="RefSeq" id="WP_244556019.1">
    <property type="nucleotide sequence ID" value="NZ_FTNK01000014.1"/>
</dbReference>
<dbReference type="InterPro" id="IPR050229">
    <property type="entry name" value="GlpE_sulfurtransferase"/>
</dbReference>
<organism evidence="2 3">
    <name type="scientific">Paenibacillus macquariensis</name>
    <dbReference type="NCBI Taxonomy" id="948756"/>
    <lineage>
        <taxon>Bacteria</taxon>
        <taxon>Bacillati</taxon>
        <taxon>Bacillota</taxon>
        <taxon>Bacilli</taxon>
        <taxon>Bacillales</taxon>
        <taxon>Paenibacillaceae</taxon>
        <taxon>Paenibacillus</taxon>
    </lineage>
</organism>
<dbReference type="PANTHER" id="PTHR43031">
    <property type="entry name" value="FAD-DEPENDENT OXIDOREDUCTASE"/>
    <property type="match status" value="1"/>
</dbReference>
<keyword evidence="3" id="KW-1185">Reference proteome</keyword>
<proteinExistence type="predicted"/>
<dbReference type="Proteomes" id="UP000186666">
    <property type="component" value="Unassembled WGS sequence"/>
</dbReference>
<protein>
    <submittedName>
        <fullName evidence="2">Rhodanese-related sulfurtransferase</fullName>
    </submittedName>
</protein>
<sequence>MSIIYPAILVVVIWFIFNRMGSSKNVRSLKDADFRNEMKNSPTPMLIDVREPHEFQGGFIPGAKNIPLSQLGHRLSEIPKDSHLLLYCRSGMRSGKAGGILMKKGYTQLAHLQGGIGAWKGKISK</sequence>
<reference evidence="2 3" key="1">
    <citation type="submission" date="2017-01" db="EMBL/GenBank/DDBJ databases">
        <authorList>
            <person name="Varghese N."/>
            <person name="Submissions S."/>
        </authorList>
    </citation>
    <scope>NUCLEOTIDE SEQUENCE [LARGE SCALE GENOMIC DNA]</scope>
    <source>
        <strain evidence="2 3">ATCC 23464</strain>
    </source>
</reference>
<dbReference type="SUPFAM" id="SSF52821">
    <property type="entry name" value="Rhodanese/Cell cycle control phosphatase"/>
    <property type="match status" value="1"/>
</dbReference>
<accession>A0ABY1K9H7</accession>
<name>A0ABY1K9H7_9BACL</name>